<dbReference type="STRING" id="1802270.A3C07_05085"/>
<dbReference type="InterPro" id="IPR013321">
    <property type="entry name" value="Arc_rbn_hlx_hlx"/>
</dbReference>
<evidence type="ECO:0000313" key="2">
    <source>
        <dbReference type="Proteomes" id="UP000179023"/>
    </source>
</evidence>
<dbReference type="EMBL" id="MHQI01000012">
    <property type="protein sequence ID" value="OHA00542.1"/>
    <property type="molecule type" value="Genomic_DNA"/>
</dbReference>
<dbReference type="AlphaFoldDB" id="A0A1G2KPG5"/>
<proteinExistence type="predicted"/>
<dbReference type="Pfam" id="PF04221">
    <property type="entry name" value="RelB"/>
    <property type="match status" value="1"/>
</dbReference>
<protein>
    <recommendedName>
        <fullName evidence="3">Damage-inducible protein J</fullName>
    </recommendedName>
</protein>
<name>A0A1G2KPG5_9BACT</name>
<dbReference type="Proteomes" id="UP000179023">
    <property type="component" value="Unassembled WGS sequence"/>
</dbReference>
<reference evidence="1 2" key="1">
    <citation type="journal article" date="2016" name="Nat. Commun.">
        <title>Thousands of microbial genomes shed light on interconnected biogeochemical processes in an aquifer system.</title>
        <authorList>
            <person name="Anantharaman K."/>
            <person name="Brown C.T."/>
            <person name="Hug L.A."/>
            <person name="Sharon I."/>
            <person name="Castelle C.J."/>
            <person name="Probst A.J."/>
            <person name="Thomas B.C."/>
            <person name="Singh A."/>
            <person name="Wilkins M.J."/>
            <person name="Karaoz U."/>
            <person name="Brodie E.L."/>
            <person name="Williams K.H."/>
            <person name="Hubbard S.S."/>
            <person name="Banfield J.F."/>
        </authorList>
    </citation>
    <scope>NUCLEOTIDE SEQUENCE [LARGE SCALE GENOMIC DNA]</scope>
</reference>
<evidence type="ECO:0000313" key="1">
    <source>
        <dbReference type="EMBL" id="OHA00542.1"/>
    </source>
</evidence>
<organism evidence="1 2">
    <name type="scientific">Candidatus Sungbacteria bacterium RIFCSPHIGHO2_02_FULL_47_11</name>
    <dbReference type="NCBI Taxonomy" id="1802270"/>
    <lineage>
        <taxon>Bacteria</taxon>
        <taxon>Candidatus Sungiibacteriota</taxon>
    </lineage>
</organism>
<comment type="caution">
    <text evidence="1">The sequence shown here is derived from an EMBL/GenBank/DDBJ whole genome shotgun (WGS) entry which is preliminary data.</text>
</comment>
<accession>A0A1G2KPG5</accession>
<gene>
    <name evidence="1" type="ORF">A3C07_05085</name>
</gene>
<evidence type="ECO:0008006" key="3">
    <source>
        <dbReference type="Google" id="ProtNLM"/>
    </source>
</evidence>
<dbReference type="GO" id="GO:0006355">
    <property type="term" value="P:regulation of DNA-templated transcription"/>
    <property type="evidence" value="ECO:0007669"/>
    <property type="project" value="InterPro"/>
</dbReference>
<dbReference type="Gene3D" id="1.10.1220.10">
    <property type="entry name" value="Met repressor-like"/>
    <property type="match status" value="1"/>
</dbReference>
<sequence length="91" mass="10342">MEKTVINVKTDKKLKKDAQRVAQALGLPLGTIVNHYLRNLVREKRVVFSTPLVPNAKTRALLDKIERDRKKGKNFSAPLTLDEAIEYLKSV</sequence>
<dbReference type="InterPro" id="IPR007337">
    <property type="entry name" value="RelB/DinJ"/>
</dbReference>